<evidence type="ECO:0000313" key="2">
    <source>
        <dbReference type="EMBL" id="VVB02866.1"/>
    </source>
</evidence>
<protein>
    <submittedName>
        <fullName evidence="2">Uncharacterized protein</fullName>
    </submittedName>
</protein>
<dbReference type="EMBL" id="CABITT030000004">
    <property type="protein sequence ID" value="VVB02866.1"/>
    <property type="molecule type" value="Genomic_DNA"/>
</dbReference>
<evidence type="ECO:0000313" key="3">
    <source>
        <dbReference type="Proteomes" id="UP000489600"/>
    </source>
</evidence>
<accession>A0A565BMR3</accession>
<comment type="caution">
    <text evidence="2">The sequence shown here is derived from an EMBL/GenBank/DDBJ whole genome shotgun (WGS) entry which is preliminary data.</text>
</comment>
<feature type="compositionally biased region" description="Basic residues" evidence="1">
    <location>
        <begin position="138"/>
        <end position="147"/>
    </location>
</feature>
<gene>
    <name evidence="2" type="ORF">ANE_LOCUS13310</name>
</gene>
<dbReference type="Proteomes" id="UP000489600">
    <property type="component" value="Unassembled WGS sequence"/>
</dbReference>
<sequence length="147" mass="16326">MAMSLSLSMEFLHAAKISFLCSHQVNNISLYLSMFLLEISLGKQVISFGSDSEDSPRPRTSNKYEPMPVDSLEQHWELESGSSDADSGEANGDLNTRISKPNASTNWMQGASFRSSFPNDAIEVNSDQEEEVISTDKRGRKKQTRSS</sequence>
<dbReference type="AlphaFoldDB" id="A0A565BMR3"/>
<proteinExistence type="predicted"/>
<name>A0A565BMR3_9BRAS</name>
<feature type="compositionally biased region" description="Polar residues" evidence="1">
    <location>
        <begin position="93"/>
        <end position="118"/>
    </location>
</feature>
<keyword evidence="3" id="KW-1185">Reference proteome</keyword>
<organism evidence="2 3">
    <name type="scientific">Arabis nemorensis</name>
    <dbReference type="NCBI Taxonomy" id="586526"/>
    <lineage>
        <taxon>Eukaryota</taxon>
        <taxon>Viridiplantae</taxon>
        <taxon>Streptophyta</taxon>
        <taxon>Embryophyta</taxon>
        <taxon>Tracheophyta</taxon>
        <taxon>Spermatophyta</taxon>
        <taxon>Magnoliopsida</taxon>
        <taxon>eudicotyledons</taxon>
        <taxon>Gunneridae</taxon>
        <taxon>Pentapetalae</taxon>
        <taxon>rosids</taxon>
        <taxon>malvids</taxon>
        <taxon>Brassicales</taxon>
        <taxon>Brassicaceae</taxon>
        <taxon>Arabideae</taxon>
        <taxon>Arabis</taxon>
    </lineage>
</organism>
<reference evidence="2" key="1">
    <citation type="submission" date="2019-07" db="EMBL/GenBank/DDBJ databases">
        <authorList>
            <person name="Dittberner H."/>
        </authorList>
    </citation>
    <scope>NUCLEOTIDE SEQUENCE [LARGE SCALE GENOMIC DNA]</scope>
</reference>
<feature type="region of interest" description="Disordered" evidence="1">
    <location>
        <begin position="48"/>
        <end position="147"/>
    </location>
</feature>
<evidence type="ECO:0000256" key="1">
    <source>
        <dbReference type="SAM" id="MobiDB-lite"/>
    </source>
</evidence>